<dbReference type="AlphaFoldDB" id="A0A8F5GV05"/>
<accession>A0A8F5GV05</accession>
<dbReference type="GeneID" id="65558744"/>
<organism evidence="1 2">
    <name type="scientific">Saccharolobus shibatae</name>
    <dbReference type="NCBI Taxonomy" id="2286"/>
    <lineage>
        <taxon>Archaea</taxon>
        <taxon>Thermoproteota</taxon>
        <taxon>Thermoprotei</taxon>
        <taxon>Sulfolobales</taxon>
        <taxon>Sulfolobaceae</taxon>
        <taxon>Saccharolobus</taxon>
    </lineage>
</organism>
<sequence length="131" mass="15153">MKVKTQVKAKVTNYNNYFKSLTIEDLLNILVDNKEAYLNDISIPKEIGKYVINSIKANTPVSLHLNYIEYEANLTLEVEDYGLSIKQGDKEILTIEFHGNKAILLTPKHEYKIRNADKLRETLRHRVSAYV</sequence>
<dbReference type="EMBL" id="CP077715">
    <property type="protein sequence ID" value="QXJ30539.1"/>
    <property type="molecule type" value="Genomic_DNA"/>
</dbReference>
<reference evidence="1" key="1">
    <citation type="journal article" date="2021" name="Environ. Microbiol.">
        <title>New insights into the diversity and evolution of the archaeal mobilome from three complete genomes of Saccharolobus shibatae.</title>
        <authorList>
            <person name="Medvedeva S."/>
            <person name="Brandt D."/>
            <person name="Cvirkaite-Krupovic V."/>
            <person name="Liu Y."/>
            <person name="Severinov K."/>
            <person name="Ishino S."/>
            <person name="Ishino Y."/>
            <person name="Prangishvili D."/>
            <person name="Kalinowski J."/>
            <person name="Krupovic M."/>
        </authorList>
    </citation>
    <scope>NUCLEOTIDE SEQUENCE</scope>
    <source>
        <strain evidence="1">BEU9</strain>
    </source>
</reference>
<dbReference type="RefSeq" id="WP_218260979.1">
    <property type="nucleotide sequence ID" value="NZ_CP077715.1"/>
</dbReference>
<evidence type="ECO:0000313" key="1">
    <source>
        <dbReference type="EMBL" id="QXJ30539.1"/>
    </source>
</evidence>
<proteinExistence type="predicted"/>
<dbReference type="Proteomes" id="UP000693941">
    <property type="component" value="Chromosome"/>
</dbReference>
<evidence type="ECO:0000313" key="2">
    <source>
        <dbReference type="Proteomes" id="UP000693941"/>
    </source>
</evidence>
<gene>
    <name evidence="1" type="ORF">J5U21_00182</name>
</gene>
<protein>
    <submittedName>
        <fullName evidence="1">Uncharacterized protein</fullName>
    </submittedName>
</protein>
<name>A0A8F5GV05_9CREN</name>